<dbReference type="Proteomes" id="UP000069705">
    <property type="component" value="Unassembled WGS sequence"/>
</dbReference>
<sequence>MRGLGGREYQSRLIDQRRTRPGKRAMHRVRGWVSLEYFGDTLTGVDRFTVRVLCRGLRS</sequence>
<protein>
    <submittedName>
        <fullName evidence="2">Cytochrome P450</fullName>
    </submittedName>
</protein>
<dbReference type="EMBL" id="BCSZ01000025">
    <property type="protein sequence ID" value="GAT02538.1"/>
    <property type="molecule type" value="Genomic_DNA"/>
</dbReference>
<evidence type="ECO:0000313" key="2">
    <source>
        <dbReference type="EMBL" id="GAT02538.1"/>
    </source>
</evidence>
<organism evidence="2 3">
    <name type="scientific">Mycolicibacterium fortuitum subsp. acetamidolyticum</name>
    <dbReference type="NCBI Taxonomy" id="144550"/>
    <lineage>
        <taxon>Bacteria</taxon>
        <taxon>Bacillati</taxon>
        <taxon>Actinomycetota</taxon>
        <taxon>Actinomycetes</taxon>
        <taxon>Mycobacteriales</taxon>
        <taxon>Mycobacteriaceae</taxon>
        <taxon>Mycolicibacterium</taxon>
    </lineage>
</organism>
<evidence type="ECO:0000313" key="3">
    <source>
        <dbReference type="Proteomes" id="UP000069705"/>
    </source>
</evidence>
<comment type="caution">
    <text evidence="2">The sequence shown here is derived from an EMBL/GenBank/DDBJ whole genome shotgun (WGS) entry which is preliminary data.</text>
</comment>
<evidence type="ECO:0000256" key="1">
    <source>
        <dbReference type="SAM" id="MobiDB-lite"/>
    </source>
</evidence>
<reference evidence="3" key="2">
    <citation type="submission" date="2016-02" db="EMBL/GenBank/DDBJ databases">
        <title>Draft genome sequence of five rapidly growing Mycobacterium species.</title>
        <authorList>
            <person name="Katahira K."/>
            <person name="Gotou Y."/>
            <person name="Iida K."/>
            <person name="Ogura Y."/>
            <person name="Hayashi T."/>
        </authorList>
    </citation>
    <scope>NUCLEOTIDE SEQUENCE [LARGE SCALE GENOMIC DNA]</scope>
    <source>
        <strain evidence="3">JCM6368</strain>
    </source>
</reference>
<dbReference type="AlphaFoldDB" id="A0A100WQ99"/>
<name>A0A100WQ99_MYCFO</name>
<proteinExistence type="predicted"/>
<gene>
    <name evidence="2" type="ORF">RMCFA_2650</name>
</gene>
<feature type="region of interest" description="Disordered" evidence="1">
    <location>
        <begin position="1"/>
        <end position="22"/>
    </location>
</feature>
<reference evidence="2 3" key="1">
    <citation type="journal article" date="2016" name="Genome Announc.">
        <title>Draft Genome Sequences of Five Rapidly Growing Mycobacterium Species, M. thermoresistibile, M. fortuitum subsp. acetamidolyticum, M. canariasense, M. brisbanense, and M. novocastrense.</title>
        <authorList>
            <person name="Katahira K."/>
            <person name="Ogura Y."/>
            <person name="Gotoh Y."/>
            <person name="Hayashi T."/>
        </authorList>
    </citation>
    <scope>NUCLEOTIDE SEQUENCE [LARGE SCALE GENOMIC DNA]</scope>
    <source>
        <strain evidence="2 3">JCM6368</strain>
    </source>
</reference>
<accession>A0A100WQ99</accession>